<dbReference type="RefSeq" id="WP_271055170.1">
    <property type="nucleotide sequence ID" value="NZ_JAQIIO010000010.1"/>
</dbReference>
<name>A0ABT4W4S5_9RHOB</name>
<dbReference type="Pfam" id="PF11412">
    <property type="entry name" value="DsbD_N"/>
    <property type="match status" value="1"/>
</dbReference>
<sequence length="274" mass="29471">MKRRLAYLATCLALVAGKPALAGSDIPPALEDIAQIEVLTGWRTDDGAHMSALRIRLAEGWKTYWRAPGDSGIPPSLDLRGSRNIEAVQFHWPVPDVYEEQGVRTIGYKNELVLPMRIIPKDGGADIALNGDLQIGVCQDICVPLQAELTAALPVQPTGSDRAIQRALRQRPDTSKEAGVKSATCNVEPIKDGVRITAELQMPRLGSNEVVVVETADSSVWVSEASSRREGGQLVAQAEMVPTSGKPFLLNRSDIRITVLSSGRGVDIQGCNGS</sequence>
<feature type="signal peptide" evidence="1">
    <location>
        <begin position="1"/>
        <end position="22"/>
    </location>
</feature>
<dbReference type="InterPro" id="IPR028250">
    <property type="entry name" value="DsbDN"/>
</dbReference>
<accession>A0ABT4W4S5</accession>
<comment type="caution">
    <text evidence="3">The sequence shown here is derived from an EMBL/GenBank/DDBJ whole genome shotgun (WGS) entry which is preliminary data.</text>
</comment>
<keyword evidence="1" id="KW-0732">Signal</keyword>
<dbReference type="Proteomes" id="UP001528040">
    <property type="component" value="Unassembled WGS sequence"/>
</dbReference>
<feature type="domain" description="Thiol:disulfide interchange protein DsbD N-terminal" evidence="2">
    <location>
        <begin position="45"/>
        <end position="152"/>
    </location>
</feature>
<keyword evidence="4" id="KW-1185">Reference proteome</keyword>
<protein>
    <submittedName>
        <fullName evidence="3">Protein-disulfide reductase DsbD family protein</fullName>
    </submittedName>
</protein>
<evidence type="ECO:0000313" key="3">
    <source>
        <dbReference type="EMBL" id="MDA5095465.1"/>
    </source>
</evidence>
<evidence type="ECO:0000259" key="2">
    <source>
        <dbReference type="Pfam" id="PF11412"/>
    </source>
</evidence>
<evidence type="ECO:0000256" key="1">
    <source>
        <dbReference type="SAM" id="SignalP"/>
    </source>
</evidence>
<proteinExistence type="predicted"/>
<dbReference type="EMBL" id="JAQIIO010000010">
    <property type="protein sequence ID" value="MDA5095465.1"/>
    <property type="molecule type" value="Genomic_DNA"/>
</dbReference>
<evidence type="ECO:0000313" key="4">
    <source>
        <dbReference type="Proteomes" id="UP001528040"/>
    </source>
</evidence>
<reference evidence="3 4" key="1">
    <citation type="submission" date="2023-01" db="EMBL/GenBank/DDBJ databases">
        <authorList>
            <person name="Yoon J.-W."/>
        </authorList>
    </citation>
    <scope>NUCLEOTIDE SEQUENCE [LARGE SCALE GENOMIC DNA]</scope>
    <source>
        <strain evidence="3 4">KMU-50</strain>
    </source>
</reference>
<gene>
    <name evidence="3" type="ORF">O2N63_15355</name>
</gene>
<feature type="chain" id="PRO_5047137289" evidence="1">
    <location>
        <begin position="23"/>
        <end position="274"/>
    </location>
</feature>
<organism evidence="3 4">
    <name type="scientific">Aliiroseovarius salicola</name>
    <dbReference type="NCBI Taxonomy" id="3009082"/>
    <lineage>
        <taxon>Bacteria</taxon>
        <taxon>Pseudomonadati</taxon>
        <taxon>Pseudomonadota</taxon>
        <taxon>Alphaproteobacteria</taxon>
        <taxon>Rhodobacterales</taxon>
        <taxon>Paracoccaceae</taxon>
        <taxon>Aliiroseovarius</taxon>
    </lineage>
</organism>